<dbReference type="EMBL" id="MU858049">
    <property type="protein sequence ID" value="KAK4219302.1"/>
    <property type="molecule type" value="Genomic_DNA"/>
</dbReference>
<evidence type="ECO:0000256" key="1">
    <source>
        <dbReference type="SAM" id="MobiDB-lite"/>
    </source>
</evidence>
<evidence type="ECO:0000313" key="4">
    <source>
        <dbReference type="Proteomes" id="UP001301769"/>
    </source>
</evidence>
<dbReference type="InterPro" id="IPR029021">
    <property type="entry name" value="Prot-tyrosine_phosphatase-like"/>
</dbReference>
<feature type="domain" description="Tyrosine specific protein phosphatases" evidence="2">
    <location>
        <begin position="198"/>
        <end position="267"/>
    </location>
</feature>
<dbReference type="InterPro" id="IPR016130">
    <property type="entry name" value="Tyr_Pase_AS"/>
</dbReference>
<dbReference type="SUPFAM" id="SSF52799">
    <property type="entry name" value="(Phosphotyrosine protein) phosphatases II"/>
    <property type="match status" value="1"/>
</dbReference>
<proteinExistence type="predicted"/>
<dbReference type="Pfam" id="PF13350">
    <property type="entry name" value="Y_phosphatase3"/>
    <property type="match status" value="1"/>
</dbReference>
<keyword evidence="4" id="KW-1185">Reference proteome</keyword>
<dbReference type="Gene3D" id="3.90.190.10">
    <property type="entry name" value="Protein tyrosine phosphatase superfamily"/>
    <property type="match status" value="1"/>
</dbReference>
<organism evidence="3 4">
    <name type="scientific">Rhypophila decipiens</name>
    <dbReference type="NCBI Taxonomy" id="261697"/>
    <lineage>
        <taxon>Eukaryota</taxon>
        <taxon>Fungi</taxon>
        <taxon>Dikarya</taxon>
        <taxon>Ascomycota</taxon>
        <taxon>Pezizomycotina</taxon>
        <taxon>Sordariomycetes</taxon>
        <taxon>Sordariomycetidae</taxon>
        <taxon>Sordariales</taxon>
        <taxon>Naviculisporaceae</taxon>
        <taxon>Rhypophila</taxon>
    </lineage>
</organism>
<protein>
    <submittedName>
        <fullName evidence="3">Protein-tyrosine phosphatase-like protein</fullName>
    </submittedName>
</protein>
<sequence>MPVDIRNLIQPPRSTASLPSLERPREQELYSQPRTSRTKYSKPQRPQTKDTTKMSPLSVDELRTLAWTDVTNPLEESQVSAAFQTNPFVYVPGTFNTPDIGLIPGNPQVRPGYVFRTGFLSRLTPEGKEFLSSKLGIKKIFDLRSQEEHTRDPDPEDIPGVEVKWTTPKEQEAHADLSLFIEGEGEKGYAKMYMDVLDEYRDNIRMVLEHIQDNSNEPFVFHCTAGRDRTGVLSGLLLTLAGADIDTVILDFMLSRIGTEPAREQLMEFAKKGAVADSIDTPGFRNLTNLRPKSWMAFVEAAEKEYGGFEGYVTKSLGFSEDELAAIKRNLTLAN</sequence>
<dbReference type="PANTHER" id="PTHR31126:SF73">
    <property type="entry name" value="TYROSINE SPECIFIC PROTEIN PHOSPHATASES DOMAIN-CONTAINING PROTEIN"/>
    <property type="match status" value="1"/>
</dbReference>
<dbReference type="PROSITE" id="PS50056">
    <property type="entry name" value="TYR_PHOSPHATASE_2"/>
    <property type="match status" value="1"/>
</dbReference>
<evidence type="ECO:0000259" key="2">
    <source>
        <dbReference type="PROSITE" id="PS50056"/>
    </source>
</evidence>
<dbReference type="Proteomes" id="UP001301769">
    <property type="component" value="Unassembled WGS sequence"/>
</dbReference>
<gene>
    <name evidence="3" type="ORF">QBC37DRAFT_410749</name>
</gene>
<dbReference type="InterPro" id="IPR026893">
    <property type="entry name" value="Tyr/Ser_Pase_IphP-type"/>
</dbReference>
<dbReference type="GO" id="GO:0004721">
    <property type="term" value="F:phosphoprotein phosphatase activity"/>
    <property type="evidence" value="ECO:0007669"/>
    <property type="project" value="InterPro"/>
</dbReference>
<accession>A0AAN6YMA5</accession>
<dbReference type="PANTHER" id="PTHR31126">
    <property type="entry name" value="TYROSINE-PROTEIN PHOSPHATASE"/>
    <property type="match status" value="1"/>
</dbReference>
<dbReference type="InterPro" id="IPR000387">
    <property type="entry name" value="Tyr_Pase_dom"/>
</dbReference>
<dbReference type="PROSITE" id="PS00383">
    <property type="entry name" value="TYR_PHOSPHATASE_1"/>
    <property type="match status" value="1"/>
</dbReference>
<dbReference type="AlphaFoldDB" id="A0AAN6YMA5"/>
<comment type="caution">
    <text evidence="3">The sequence shown here is derived from an EMBL/GenBank/DDBJ whole genome shotgun (WGS) entry which is preliminary data.</text>
</comment>
<reference evidence="3" key="2">
    <citation type="submission" date="2023-05" db="EMBL/GenBank/DDBJ databases">
        <authorList>
            <consortium name="Lawrence Berkeley National Laboratory"/>
            <person name="Steindorff A."/>
            <person name="Hensen N."/>
            <person name="Bonometti L."/>
            <person name="Westerberg I."/>
            <person name="Brannstrom I.O."/>
            <person name="Guillou S."/>
            <person name="Cros-Aarteil S."/>
            <person name="Calhoun S."/>
            <person name="Haridas S."/>
            <person name="Kuo A."/>
            <person name="Mondo S."/>
            <person name="Pangilinan J."/>
            <person name="Riley R."/>
            <person name="Labutti K."/>
            <person name="Andreopoulos B."/>
            <person name="Lipzen A."/>
            <person name="Chen C."/>
            <person name="Yanf M."/>
            <person name="Daum C."/>
            <person name="Ng V."/>
            <person name="Clum A."/>
            <person name="Ohm R."/>
            <person name="Martin F."/>
            <person name="Silar P."/>
            <person name="Natvig D."/>
            <person name="Lalanne C."/>
            <person name="Gautier V."/>
            <person name="Ament-Velasquez S.L."/>
            <person name="Kruys A."/>
            <person name="Hutchinson M.I."/>
            <person name="Powell A.J."/>
            <person name="Barry K."/>
            <person name="Miller A.N."/>
            <person name="Grigoriev I.V."/>
            <person name="Debuchy R."/>
            <person name="Gladieux P."/>
            <person name="Thoren M.H."/>
            <person name="Johannesson H."/>
        </authorList>
    </citation>
    <scope>NUCLEOTIDE SEQUENCE</scope>
    <source>
        <strain evidence="3">PSN293</strain>
    </source>
</reference>
<feature type="region of interest" description="Disordered" evidence="1">
    <location>
        <begin position="1"/>
        <end position="57"/>
    </location>
</feature>
<evidence type="ECO:0000313" key="3">
    <source>
        <dbReference type="EMBL" id="KAK4219302.1"/>
    </source>
</evidence>
<name>A0AAN6YMA5_9PEZI</name>
<reference evidence="3" key="1">
    <citation type="journal article" date="2023" name="Mol. Phylogenet. Evol.">
        <title>Genome-scale phylogeny and comparative genomics of the fungal order Sordariales.</title>
        <authorList>
            <person name="Hensen N."/>
            <person name="Bonometti L."/>
            <person name="Westerberg I."/>
            <person name="Brannstrom I.O."/>
            <person name="Guillou S."/>
            <person name="Cros-Aarteil S."/>
            <person name="Calhoun S."/>
            <person name="Haridas S."/>
            <person name="Kuo A."/>
            <person name="Mondo S."/>
            <person name="Pangilinan J."/>
            <person name="Riley R."/>
            <person name="LaButti K."/>
            <person name="Andreopoulos B."/>
            <person name="Lipzen A."/>
            <person name="Chen C."/>
            <person name="Yan M."/>
            <person name="Daum C."/>
            <person name="Ng V."/>
            <person name="Clum A."/>
            <person name="Steindorff A."/>
            <person name="Ohm R.A."/>
            <person name="Martin F."/>
            <person name="Silar P."/>
            <person name="Natvig D.O."/>
            <person name="Lalanne C."/>
            <person name="Gautier V."/>
            <person name="Ament-Velasquez S.L."/>
            <person name="Kruys A."/>
            <person name="Hutchinson M.I."/>
            <person name="Powell A.J."/>
            <person name="Barry K."/>
            <person name="Miller A.N."/>
            <person name="Grigoriev I.V."/>
            <person name="Debuchy R."/>
            <person name="Gladieux P."/>
            <person name="Hiltunen Thoren M."/>
            <person name="Johannesson H."/>
        </authorList>
    </citation>
    <scope>NUCLEOTIDE SEQUENCE</scope>
    <source>
        <strain evidence="3">PSN293</strain>
    </source>
</reference>